<dbReference type="PANTHER" id="PTHR39186:SF1">
    <property type="entry name" value="DUF2071 DOMAIN-CONTAINING PROTEIN"/>
    <property type="match status" value="1"/>
</dbReference>
<name>A0A8J7TNL7_9BACT</name>
<dbReference type="PANTHER" id="PTHR39186">
    <property type="entry name" value="DUF2071 FAMILY PROTEIN"/>
    <property type="match status" value="1"/>
</dbReference>
<dbReference type="InterPro" id="IPR018644">
    <property type="entry name" value="DUF2071"/>
</dbReference>
<dbReference type="EMBL" id="JAFLCK010000033">
    <property type="protein sequence ID" value="MBN8662226.1"/>
    <property type="molecule type" value="Genomic_DNA"/>
</dbReference>
<accession>A0A8J7TNL7</accession>
<dbReference type="InterPro" id="IPR023375">
    <property type="entry name" value="ADC_dom_sf"/>
</dbReference>
<dbReference type="Pfam" id="PF09844">
    <property type="entry name" value="DUF2071"/>
    <property type="match status" value="1"/>
</dbReference>
<proteinExistence type="predicted"/>
<reference evidence="1" key="1">
    <citation type="submission" date="2021-02" db="EMBL/GenBank/DDBJ databases">
        <title>Genome-Resolved Metagenomics of a Microbial Community Performing Photosynthetic Biological Nutrient Removal.</title>
        <authorList>
            <person name="Mcdaniel E.A."/>
        </authorList>
    </citation>
    <scope>NUCLEOTIDE SEQUENCE</scope>
    <source>
        <strain evidence="1">UWPOB_OBS1</strain>
    </source>
</reference>
<comment type="caution">
    <text evidence="1">The sequence shown here is derived from an EMBL/GenBank/DDBJ whole genome shotgun (WGS) entry which is preliminary data.</text>
</comment>
<dbReference type="Gene3D" id="2.40.400.10">
    <property type="entry name" value="Acetoacetate decarboxylase-like"/>
    <property type="match status" value="1"/>
</dbReference>
<evidence type="ECO:0000313" key="2">
    <source>
        <dbReference type="Proteomes" id="UP000664277"/>
    </source>
</evidence>
<dbReference type="SUPFAM" id="SSF160104">
    <property type="entry name" value="Acetoacetate decarboxylase-like"/>
    <property type="match status" value="1"/>
</dbReference>
<organism evidence="1 2">
    <name type="scientific">Candidatus Obscuribacter phosphatis</name>
    <dbReference type="NCBI Taxonomy" id="1906157"/>
    <lineage>
        <taxon>Bacteria</taxon>
        <taxon>Bacillati</taxon>
        <taxon>Candidatus Melainabacteria</taxon>
        <taxon>Candidatus Obscuribacterales</taxon>
        <taxon>Candidatus Obscuribacteraceae</taxon>
        <taxon>Candidatus Obscuribacter</taxon>
    </lineage>
</organism>
<evidence type="ECO:0000313" key="1">
    <source>
        <dbReference type="EMBL" id="MBN8662226.1"/>
    </source>
</evidence>
<dbReference type="AlphaFoldDB" id="A0A8J7TNL7"/>
<dbReference type="Proteomes" id="UP000664277">
    <property type="component" value="Unassembled WGS sequence"/>
</dbReference>
<protein>
    <submittedName>
        <fullName evidence="1">DUF2071 domain-containing protein</fullName>
    </submittedName>
</protein>
<sequence length="233" mass="26574">MNQRWSNLLFAHWQFSADVVRKLVPACFDLDLYDGQAYIGVVPFYMSEVSPRYLPSLPWLSYFPELNVRTYVSYKGQPGVYFFSLDAANFVAVYLARTLYKLPYYNAVMSITEKLGKFNYTSKRNANQESLSPEPTPVGEADLVVSYCGKGSVFKSKSGSLEHFLTERYCLFTEFAGKVYRGEIHHRQWPLQQAEADFKVNSMLSPLGLEPQGEPHLLFTEGVDTVEWAIALV</sequence>
<gene>
    <name evidence="1" type="ORF">J0M35_17790</name>
</gene>